<evidence type="ECO:0000256" key="1">
    <source>
        <dbReference type="SAM" id="MobiDB-lite"/>
    </source>
</evidence>
<feature type="region of interest" description="Disordered" evidence="1">
    <location>
        <begin position="81"/>
        <end position="101"/>
    </location>
</feature>
<evidence type="ECO:0008006" key="4">
    <source>
        <dbReference type="Google" id="ProtNLM"/>
    </source>
</evidence>
<feature type="chain" id="PRO_5003447860" description="Large his rich 1" evidence="2">
    <location>
        <begin position="19"/>
        <end position="395"/>
    </location>
</feature>
<keyword evidence="2" id="KW-0732">Signal</keyword>
<name>G3MT27_AMBMU</name>
<organism evidence="3">
    <name type="scientific">Amblyomma maculatum</name>
    <name type="common">Gulf Coast tick</name>
    <dbReference type="NCBI Taxonomy" id="34609"/>
    <lineage>
        <taxon>Eukaryota</taxon>
        <taxon>Metazoa</taxon>
        <taxon>Ecdysozoa</taxon>
        <taxon>Arthropoda</taxon>
        <taxon>Chelicerata</taxon>
        <taxon>Arachnida</taxon>
        <taxon>Acari</taxon>
        <taxon>Parasitiformes</taxon>
        <taxon>Ixodida</taxon>
        <taxon>Ixodoidea</taxon>
        <taxon>Ixodidae</taxon>
        <taxon>Amblyomminae</taxon>
        <taxon>Amblyomma</taxon>
    </lineage>
</organism>
<sequence length="395" mass="42310">MHLVALFLIATLAAAVQGLSAQSAARTFGSSSPEHMLPVNSHHAHQQSLVPGHVHQTHSEHSSAVLVCQVVQVPAIQPAATPAAPVPDKQDSPSLGPATHLAPSVVSTSQHVLSSLNSRVQTAVDRIVPPIVSILQNASHWLNSTSQHHVNHHAVHQHAHQLPHHLVPPASMHQHAHQLPHHLVHNASMHQHAHQQPHHLVHNASMHQHAHQQPHHLVHNSSMHQHAHQQPHHLVHNSSMHQHAHQQPHPLVHNSSPFQILHHLINAVPVKSVHSQPGQGMLPQKTIPMTVITVPVMVPAVQAGSGSSTFTVQNDSRGFKFPSSKIPPTTPQELSTTTSFVPSPAENVTDAFPSAFSSGHGVDFGQTANVPVIVSTPGSNVLDSTSSPAPISTSS</sequence>
<reference evidence="3" key="1">
    <citation type="journal article" date="2011" name="PLoS ONE">
        <title>A deep insight into the sialotranscriptome of the gulf coast tick, Amblyomma maculatum.</title>
        <authorList>
            <person name="Karim S."/>
            <person name="Singh P."/>
            <person name="Ribeiro J.M."/>
        </authorList>
    </citation>
    <scope>NUCLEOTIDE SEQUENCE</scope>
    <source>
        <tissue evidence="3">Salivary gland</tissue>
    </source>
</reference>
<accession>G3MT27</accession>
<feature type="region of interest" description="Disordered" evidence="1">
    <location>
        <begin position="319"/>
        <end position="338"/>
    </location>
</feature>
<protein>
    <recommendedName>
        <fullName evidence="4">Large his rich 1</fullName>
    </recommendedName>
</protein>
<feature type="signal peptide" evidence="2">
    <location>
        <begin position="1"/>
        <end position="18"/>
    </location>
</feature>
<evidence type="ECO:0000256" key="2">
    <source>
        <dbReference type="SAM" id="SignalP"/>
    </source>
</evidence>
<dbReference type="EMBL" id="JO845028">
    <property type="protein sequence ID" value="AEO36645.1"/>
    <property type="molecule type" value="mRNA"/>
</dbReference>
<evidence type="ECO:0000313" key="3">
    <source>
        <dbReference type="EMBL" id="AEO36645.1"/>
    </source>
</evidence>
<feature type="region of interest" description="Disordered" evidence="1">
    <location>
        <begin position="28"/>
        <end position="54"/>
    </location>
</feature>
<dbReference type="AlphaFoldDB" id="G3MT27"/>
<proteinExistence type="evidence at transcript level"/>